<feature type="non-terminal residue" evidence="1">
    <location>
        <position position="979"/>
    </location>
</feature>
<dbReference type="PROSITE" id="PS00675">
    <property type="entry name" value="SIGMA54_INTERACT_1"/>
    <property type="match status" value="1"/>
</dbReference>
<dbReference type="PANTHER" id="PTHR22605:SF16">
    <property type="entry name" value="E3 UBIQUITIN-PROTEIN LIGASE RNF213"/>
    <property type="match status" value="1"/>
</dbReference>
<proteinExistence type="predicted"/>
<accession>A0A8B6C734</accession>
<sequence length="979" mass="114126">MGEWRNLQRRFESGQILCREFEAMYREFDRETAKKELEFFQEGKTSHWIDDRLRQIKLYWEISRYKKRRMIQKKESFELKETLVQERDVEMALLDNSVVDVCRSFASIDDRKLECLRSFKDSKSLVVWLRSEMKKDELKIFVDLAYNSTGDSIIDINRVTTLRAAVTGYASLIFDMKNNCDYEQFLHLCKDVWRAQASNPILPKQLIDTCRNLLWLQKVQSSHGSVHKNATSEAKRINKIGTYTIGNPFYLQKIELQDVLQLTIEEEGEQEQKRKLYTLGDLNDLQSRLMLIGSTEETEDIDRFLEIFDALKILGTMFINILNSGCVLFSNFQVEFRCDKKSAVCVFLSFGEKNDKRIIRGRRSTKDQDDCLFVRKIADFLGKCLDEWDAFVDAQREEHYLLNYFSMKQLVFLQCELAKLGTDQEPSEKLYPLLSAIKKDCNREDVVTSLRNARSELIQIESKERTIAQKPKIEKSKEDIVAIFIKEMIISNFSESLALEALKHVKPENITDGIVWCIEHQDDHEEKATELIDEENFPDWIRRDATLFSVTSRSLELGDIMKGSSVRVVKSFRAGLGKTLFVKNMKAALESKRREEQLSCKDKDVITIPIYGKCLLLEDVAEILLCHAQSSSSENGRILHIDIAYETKQMKCVSQCLNIFPDIMCKSPDECLRILSNPDLPGSQATNLGFDDSIYNSEVFQRPYKYLCTLEKINSENLNEKGDCLKTLTRFCGIPNPTWSELYHFATFLNVQLKDFETSDYCKDFVQEYLPGFKNFVLRFLIQMSKDFAMRSLNMSEESPNQMLQRGMKSETDIERMYDMRRTWETSPHPYLFFNNDHQTMTFLGFFIERTSYNLMDHQTKRILERNIMTGNLYTALNGHGVNLSEEFDHLKRGDKIRKLCTVMGIKEEYDPDPTYELTTDNVKKILAIYMRFRCDIPVIIMGETGSGKTRLVKFMCALQNKKSMTKDDHNVDSMIIMK</sequence>
<organism evidence="1 2">
    <name type="scientific">Mytilus galloprovincialis</name>
    <name type="common">Mediterranean mussel</name>
    <dbReference type="NCBI Taxonomy" id="29158"/>
    <lineage>
        <taxon>Eukaryota</taxon>
        <taxon>Metazoa</taxon>
        <taxon>Spiralia</taxon>
        <taxon>Lophotrochozoa</taxon>
        <taxon>Mollusca</taxon>
        <taxon>Bivalvia</taxon>
        <taxon>Autobranchia</taxon>
        <taxon>Pteriomorphia</taxon>
        <taxon>Mytilida</taxon>
        <taxon>Mytiloidea</taxon>
        <taxon>Mytilidae</taxon>
        <taxon>Mytilinae</taxon>
        <taxon>Mytilus</taxon>
    </lineage>
</organism>
<dbReference type="OrthoDB" id="6142015at2759"/>
<comment type="caution">
    <text evidence="1">The sequence shown here is derived from an EMBL/GenBank/DDBJ whole genome shotgun (WGS) entry which is preliminary data.</text>
</comment>
<dbReference type="GO" id="GO:0016887">
    <property type="term" value="F:ATP hydrolysis activity"/>
    <property type="evidence" value="ECO:0007669"/>
    <property type="project" value="InterPro"/>
</dbReference>
<dbReference type="AlphaFoldDB" id="A0A8B6C734"/>
<dbReference type="Proteomes" id="UP000596742">
    <property type="component" value="Unassembled WGS sequence"/>
</dbReference>
<dbReference type="GO" id="GO:0004842">
    <property type="term" value="F:ubiquitin-protein transferase activity"/>
    <property type="evidence" value="ECO:0007669"/>
    <property type="project" value="InterPro"/>
</dbReference>
<gene>
    <name evidence="1" type="ORF">MGAL_10B021665</name>
</gene>
<keyword evidence="2" id="KW-1185">Reference proteome</keyword>
<name>A0A8B6C734_MYTGA</name>
<dbReference type="PANTHER" id="PTHR22605">
    <property type="entry name" value="RZ-TYPE DOMAIN-CONTAINING PROTEIN"/>
    <property type="match status" value="1"/>
</dbReference>
<dbReference type="EMBL" id="UYJE01001238">
    <property type="protein sequence ID" value="VDI00514.1"/>
    <property type="molecule type" value="Genomic_DNA"/>
</dbReference>
<evidence type="ECO:0000313" key="1">
    <source>
        <dbReference type="EMBL" id="VDI00514.1"/>
    </source>
</evidence>
<evidence type="ECO:0000313" key="2">
    <source>
        <dbReference type="Proteomes" id="UP000596742"/>
    </source>
</evidence>
<dbReference type="InterPro" id="IPR025662">
    <property type="entry name" value="Sigma_54_int_dom_ATP-bd_1"/>
</dbReference>
<reference evidence="1" key="1">
    <citation type="submission" date="2018-11" db="EMBL/GenBank/DDBJ databases">
        <authorList>
            <person name="Alioto T."/>
            <person name="Alioto T."/>
        </authorList>
    </citation>
    <scope>NUCLEOTIDE SEQUENCE</scope>
</reference>
<dbReference type="InterPro" id="IPR031248">
    <property type="entry name" value="RNF213"/>
</dbReference>
<protein>
    <submittedName>
        <fullName evidence="1">Uncharacterized protein</fullName>
    </submittedName>
</protein>